<accession>A0ABT1D3V2</accession>
<dbReference type="Pfam" id="PF07336">
    <property type="entry name" value="ABATE"/>
    <property type="match status" value="1"/>
</dbReference>
<dbReference type="InterPro" id="IPR023286">
    <property type="entry name" value="ABATE_dom_sf"/>
</dbReference>
<dbReference type="InterPro" id="IPR021005">
    <property type="entry name" value="Znf_CGNR"/>
</dbReference>
<dbReference type="Pfam" id="PF11706">
    <property type="entry name" value="zf-CGNR"/>
    <property type="match status" value="1"/>
</dbReference>
<sequence>MPSAHAPGPAEALCLDFANTRYWRGSPDPTETLHRPEDLLAWCEGAGLAEAPSLIALRAAWAARPAAGEAALADALALREAAYAVFAAEAAGRAPPAPALARLGGAIAAAPPRRRLSPAPGGGYRWEVPAEQPLAPVLWSAGDLLAGPRRGRLRQCANPRCGWLFLDDSKPGTRRWCSMASCGNRAKAQRHYHRSREAAAKD</sequence>
<proteinExistence type="predicted"/>
<dbReference type="PANTHER" id="PTHR35525">
    <property type="entry name" value="BLL6575 PROTEIN"/>
    <property type="match status" value="1"/>
</dbReference>
<name>A0ABT1D3V2_9PROT</name>
<dbReference type="SUPFAM" id="SSF160904">
    <property type="entry name" value="Jann2411-like"/>
    <property type="match status" value="1"/>
</dbReference>
<comment type="caution">
    <text evidence="2">The sequence shown here is derived from an EMBL/GenBank/DDBJ whole genome shotgun (WGS) entry which is preliminary data.</text>
</comment>
<dbReference type="EMBL" id="JAFIRR010000063">
    <property type="protein sequence ID" value="MCO6416598.1"/>
    <property type="molecule type" value="Genomic_DNA"/>
</dbReference>
<protein>
    <submittedName>
        <fullName evidence="2">ABATE domain-containing protein</fullName>
    </submittedName>
</protein>
<dbReference type="Gene3D" id="1.10.3300.10">
    <property type="entry name" value="Jann2411-like domain"/>
    <property type="match status" value="1"/>
</dbReference>
<dbReference type="Proteomes" id="UP001523392">
    <property type="component" value="Unassembled WGS sequence"/>
</dbReference>
<evidence type="ECO:0000313" key="3">
    <source>
        <dbReference type="Proteomes" id="UP001523392"/>
    </source>
</evidence>
<reference evidence="2 3" key="1">
    <citation type="submission" date="2021-12" db="EMBL/GenBank/DDBJ databases">
        <title>Siccirubricoccus leaddurans sp. nov., a high concentration Zn2+ tolerance bacterium.</title>
        <authorList>
            <person name="Cao Y."/>
        </authorList>
    </citation>
    <scope>NUCLEOTIDE SEQUENCE [LARGE SCALE GENOMIC DNA]</scope>
    <source>
        <strain evidence="2 3">KC 17139</strain>
    </source>
</reference>
<organism evidence="2 3">
    <name type="scientific">Siccirubricoccus soli</name>
    <dbReference type="NCBI Taxonomy" id="2899147"/>
    <lineage>
        <taxon>Bacteria</taxon>
        <taxon>Pseudomonadati</taxon>
        <taxon>Pseudomonadota</taxon>
        <taxon>Alphaproteobacteria</taxon>
        <taxon>Acetobacterales</taxon>
        <taxon>Roseomonadaceae</taxon>
        <taxon>Siccirubricoccus</taxon>
    </lineage>
</organism>
<gene>
    <name evidence="2" type="ORF">JYK14_10545</name>
</gene>
<evidence type="ECO:0000259" key="1">
    <source>
        <dbReference type="Pfam" id="PF11706"/>
    </source>
</evidence>
<evidence type="ECO:0000313" key="2">
    <source>
        <dbReference type="EMBL" id="MCO6416598.1"/>
    </source>
</evidence>
<dbReference type="PANTHER" id="PTHR35525:SF3">
    <property type="entry name" value="BLL6575 PROTEIN"/>
    <property type="match status" value="1"/>
</dbReference>
<dbReference type="RefSeq" id="WP_252953214.1">
    <property type="nucleotide sequence ID" value="NZ_JAFIRR010000063.1"/>
</dbReference>
<dbReference type="InterPro" id="IPR010852">
    <property type="entry name" value="ABATE"/>
</dbReference>
<feature type="domain" description="Zinc finger CGNR" evidence="1">
    <location>
        <begin position="152"/>
        <end position="194"/>
    </location>
</feature>
<keyword evidence="3" id="KW-1185">Reference proteome</keyword>